<evidence type="ECO:0008006" key="3">
    <source>
        <dbReference type="Google" id="ProtNLM"/>
    </source>
</evidence>
<accession>A0A3S5B900</accession>
<name>A0A3S5B900_9PLAT</name>
<dbReference type="Proteomes" id="UP000784294">
    <property type="component" value="Unassembled WGS sequence"/>
</dbReference>
<protein>
    <recommendedName>
        <fullName evidence="3">Intraflagellar transport protein 172 homolog</fullName>
    </recommendedName>
</protein>
<organism evidence="1 2">
    <name type="scientific">Protopolystoma xenopodis</name>
    <dbReference type="NCBI Taxonomy" id="117903"/>
    <lineage>
        <taxon>Eukaryota</taxon>
        <taxon>Metazoa</taxon>
        <taxon>Spiralia</taxon>
        <taxon>Lophotrochozoa</taxon>
        <taxon>Platyhelminthes</taxon>
        <taxon>Monogenea</taxon>
        <taxon>Polyopisthocotylea</taxon>
        <taxon>Polystomatidea</taxon>
        <taxon>Polystomatidae</taxon>
        <taxon>Protopolystoma</taxon>
    </lineage>
</organism>
<proteinExistence type="predicted"/>
<reference evidence="1" key="1">
    <citation type="submission" date="2018-11" db="EMBL/GenBank/DDBJ databases">
        <authorList>
            <consortium name="Pathogen Informatics"/>
        </authorList>
    </citation>
    <scope>NUCLEOTIDE SEQUENCE</scope>
</reference>
<comment type="caution">
    <text evidence="1">The sequence shown here is derived from an EMBL/GenBank/DDBJ whole genome shotgun (WGS) entry which is preliminary data.</text>
</comment>
<keyword evidence="2" id="KW-1185">Reference proteome</keyword>
<gene>
    <name evidence="1" type="ORF">PXEA_LOCUS33317</name>
</gene>
<evidence type="ECO:0000313" key="1">
    <source>
        <dbReference type="EMBL" id="VEL39877.1"/>
    </source>
</evidence>
<dbReference type="EMBL" id="CAAALY010262839">
    <property type="protein sequence ID" value="VEL39877.1"/>
    <property type="molecule type" value="Genomic_DNA"/>
</dbReference>
<evidence type="ECO:0000313" key="2">
    <source>
        <dbReference type="Proteomes" id="UP000784294"/>
    </source>
</evidence>
<dbReference type="AlphaFoldDB" id="A0A3S5B900"/>
<dbReference type="OrthoDB" id="2186662at2759"/>
<sequence>MLSQFFYSCSNFLVYFLLLCLKIAAKLSISLLRHSDIIPADKAFYEAGINCREQGWTSMAFVFLNRYLDLVEAIEDPKNLASALDSSDLQETDIPLEVPLPEEAYTNQEEHESVREWILAVSMDHKLEQSLPCDERGIYVAALSTPKSQGPTALPCLITGYPILQPAGEIRFQNSNRVANRRDWNSFEAACRAARTAECIDTMDFLKRWCGSAVNADVAVKF</sequence>